<accession>I7GHS4</accession>
<proteinExistence type="evidence at transcript level"/>
<evidence type="ECO:0000313" key="1">
    <source>
        <dbReference type="EMBL" id="BAE88612.1"/>
    </source>
</evidence>
<dbReference type="EMBL" id="AB171549">
    <property type="protein sequence ID" value="BAE88612.1"/>
    <property type="molecule type" value="mRNA"/>
</dbReference>
<name>I7GHS4_MACFA</name>
<dbReference type="AlphaFoldDB" id="I7GHS4"/>
<sequence length="39" mass="4573">MGCDPQHRIFMTLLLYTNKYITVTWLDIKSVCMTMCLST</sequence>
<protein>
    <submittedName>
        <fullName evidence="1">Macaca fascicularis brain cDNA clone: QflA-10462, similar to human BCL2-associated transcription factor 1 (BCLAF1), mRNA, RefSeq: NM_014739.1</fullName>
    </submittedName>
</protein>
<organism evidence="1">
    <name type="scientific">Macaca fascicularis</name>
    <name type="common">Crab-eating macaque</name>
    <name type="synonym">Cynomolgus monkey</name>
    <dbReference type="NCBI Taxonomy" id="9541"/>
    <lineage>
        <taxon>Eukaryota</taxon>
        <taxon>Metazoa</taxon>
        <taxon>Chordata</taxon>
        <taxon>Craniata</taxon>
        <taxon>Vertebrata</taxon>
        <taxon>Euteleostomi</taxon>
        <taxon>Mammalia</taxon>
        <taxon>Eutheria</taxon>
        <taxon>Euarchontoglires</taxon>
        <taxon>Primates</taxon>
        <taxon>Haplorrhini</taxon>
        <taxon>Catarrhini</taxon>
        <taxon>Cercopithecidae</taxon>
        <taxon>Cercopithecinae</taxon>
        <taxon>Macaca</taxon>
    </lineage>
</organism>
<reference evidence="1" key="1">
    <citation type="journal article" date="2007" name="PLoS Biol.">
        <title>Rate of evolution in brain-expressed genes in humans and other primates.</title>
        <authorList>
            <person name="Wang H.-Y."/>
            <person name="Chien H.-C."/>
            <person name="Osada N."/>
            <person name="Hashimoto K."/>
            <person name="Sugano S."/>
            <person name="Gojobori T."/>
            <person name="Chou C.-K."/>
            <person name="Tsai S.-F."/>
            <person name="Wu C.-I."/>
            <person name="Shen C.-K.J."/>
        </authorList>
    </citation>
    <scope>NUCLEOTIDE SEQUENCE</scope>
</reference>